<protein>
    <submittedName>
        <fullName evidence="2">Uncharacterized protein</fullName>
    </submittedName>
</protein>
<feature type="chain" id="PRO_5029793571" evidence="1">
    <location>
        <begin position="28"/>
        <end position="188"/>
    </location>
</feature>
<reference evidence="3" key="1">
    <citation type="submission" date="2019-07" db="EMBL/GenBank/DDBJ databases">
        <title>De Novo Assembly of kiwifruit Actinidia rufa.</title>
        <authorList>
            <person name="Sugita-Konishi S."/>
            <person name="Sato K."/>
            <person name="Mori E."/>
            <person name="Abe Y."/>
            <person name="Kisaki G."/>
            <person name="Hamano K."/>
            <person name="Suezawa K."/>
            <person name="Otani M."/>
            <person name="Fukuda T."/>
            <person name="Manabe T."/>
            <person name="Gomi K."/>
            <person name="Tabuchi M."/>
            <person name="Akimitsu K."/>
            <person name="Kataoka I."/>
        </authorList>
    </citation>
    <scope>NUCLEOTIDE SEQUENCE [LARGE SCALE GENOMIC DNA]</scope>
    <source>
        <strain evidence="3">cv. Fuchu</strain>
    </source>
</reference>
<keyword evidence="1" id="KW-0732">Signal</keyword>
<proteinExistence type="predicted"/>
<keyword evidence="3" id="KW-1185">Reference proteome</keyword>
<name>A0A7J0DRS4_9ERIC</name>
<sequence length="188" mass="20927">MNIHLTEAKPITTTILLLNTAVPMLLGFAFAPVPDECGVPGPLDLEVDCESGGELVLEPREIRVELLSLKKGQFYILVLMLVDVELSCWAGLADVQHSAYQKLTNLSSSNWSTRKVLQPEEIHQRLGHQCWKLKRRAFEVPNSVLTRRPCFSSVQECMTKCKCDFNALRGLSPSVGVMSPGMLVTCKR</sequence>
<comment type="caution">
    <text evidence="2">The sequence shown here is derived from an EMBL/GenBank/DDBJ whole genome shotgun (WGS) entry which is preliminary data.</text>
</comment>
<evidence type="ECO:0000256" key="1">
    <source>
        <dbReference type="SAM" id="SignalP"/>
    </source>
</evidence>
<gene>
    <name evidence="2" type="ORF">Acr_00g0071560</name>
</gene>
<dbReference type="Proteomes" id="UP000585474">
    <property type="component" value="Unassembled WGS sequence"/>
</dbReference>
<feature type="signal peptide" evidence="1">
    <location>
        <begin position="1"/>
        <end position="27"/>
    </location>
</feature>
<evidence type="ECO:0000313" key="2">
    <source>
        <dbReference type="EMBL" id="GFS40981.1"/>
    </source>
</evidence>
<evidence type="ECO:0000313" key="3">
    <source>
        <dbReference type="Proteomes" id="UP000585474"/>
    </source>
</evidence>
<dbReference type="AlphaFoldDB" id="A0A7J0DRS4"/>
<dbReference type="EMBL" id="BJWL01000362">
    <property type="protein sequence ID" value="GFS40981.1"/>
    <property type="molecule type" value="Genomic_DNA"/>
</dbReference>
<accession>A0A7J0DRS4</accession>
<organism evidence="2 3">
    <name type="scientific">Actinidia rufa</name>
    <dbReference type="NCBI Taxonomy" id="165716"/>
    <lineage>
        <taxon>Eukaryota</taxon>
        <taxon>Viridiplantae</taxon>
        <taxon>Streptophyta</taxon>
        <taxon>Embryophyta</taxon>
        <taxon>Tracheophyta</taxon>
        <taxon>Spermatophyta</taxon>
        <taxon>Magnoliopsida</taxon>
        <taxon>eudicotyledons</taxon>
        <taxon>Gunneridae</taxon>
        <taxon>Pentapetalae</taxon>
        <taxon>asterids</taxon>
        <taxon>Ericales</taxon>
        <taxon>Actinidiaceae</taxon>
        <taxon>Actinidia</taxon>
    </lineage>
</organism>